<dbReference type="SUPFAM" id="SSF53187">
    <property type="entry name" value="Zn-dependent exopeptidases"/>
    <property type="match status" value="1"/>
</dbReference>
<dbReference type="EMBL" id="RHHU01000010">
    <property type="protein sequence ID" value="RNB83685.1"/>
    <property type="molecule type" value="Genomic_DNA"/>
</dbReference>
<comment type="caution">
    <text evidence="4">The sequence shown here is derived from an EMBL/GenBank/DDBJ whole genome shotgun (WGS) entry which is preliminary data.</text>
</comment>
<feature type="domain" description="Peptidase M20 dimerisation" evidence="3">
    <location>
        <begin position="191"/>
        <end position="282"/>
    </location>
</feature>
<accession>A0A3M8D8S6</accession>
<keyword evidence="2" id="KW-0464">Manganese</keyword>
<sequence length="397" mass="43487">MELATARLTRLVDEIKEEVILWRRHLHQHPELSYHEEKTAQFVYDTLKSFGQIELSRPTRTSVVGRLTGKLPGTVLAIRADMDALPITEENDFSFVSQNRGVMHACGHDGHTAMLLGAAKILVGLREELSGEIRFLFQHAEEQFPGGAEEMMQAGVMEGVDIVIGNHLMSQLPVGKVGVTYGRMMAASDEFYLTINGKGGHGGMPQHAVDCIAIGSQVVANLQHIVARNVDPLDSLVLSVTQFHGGTATNVIPDTVSLSGTVRSFDSQLRESMPARMEQVIKGICAAHGASYDFTYRFGYRAVVNDHAVARVIEESVREVLGDESFEEFRPVTGGEDFSAFLQKTPGAFFVTGAGNPAKGITYAHHHPRFTIDEDALENGVKVAVYAACKLLADRRR</sequence>
<comment type="cofactor">
    <cofactor evidence="2">
        <name>Mn(2+)</name>
        <dbReference type="ChEBI" id="CHEBI:29035"/>
    </cofactor>
    <text evidence="2">The Mn(2+) ion enhances activity.</text>
</comment>
<dbReference type="GO" id="GO:0050118">
    <property type="term" value="F:N-acetyldiaminopimelate deacetylase activity"/>
    <property type="evidence" value="ECO:0007669"/>
    <property type="project" value="UniProtKB-ARBA"/>
</dbReference>
<dbReference type="Proteomes" id="UP000269573">
    <property type="component" value="Unassembled WGS sequence"/>
</dbReference>
<dbReference type="NCBIfam" id="TIGR01891">
    <property type="entry name" value="amidohydrolases"/>
    <property type="match status" value="1"/>
</dbReference>
<reference evidence="4 5" key="1">
    <citation type="submission" date="2018-10" db="EMBL/GenBank/DDBJ databases">
        <title>Phylogenomics of Brevibacillus.</title>
        <authorList>
            <person name="Dunlap C."/>
        </authorList>
    </citation>
    <scope>NUCLEOTIDE SEQUENCE [LARGE SCALE GENOMIC DNA]</scope>
    <source>
        <strain evidence="4 5">JCM 15774</strain>
    </source>
</reference>
<name>A0A3M8D8S6_9BACL</name>
<keyword evidence="2" id="KW-0479">Metal-binding</keyword>
<dbReference type="InterPro" id="IPR036264">
    <property type="entry name" value="Bact_exopeptidase_dim_dom"/>
</dbReference>
<dbReference type="InterPro" id="IPR011650">
    <property type="entry name" value="Peptidase_M20_dimer"/>
</dbReference>
<dbReference type="Pfam" id="PF01546">
    <property type="entry name" value="Peptidase_M20"/>
    <property type="match status" value="1"/>
</dbReference>
<feature type="binding site" evidence="2">
    <location>
        <position position="366"/>
    </location>
    <ligand>
        <name>Mn(2+)</name>
        <dbReference type="ChEBI" id="CHEBI:29035"/>
        <label>2</label>
    </ligand>
</feature>
<dbReference type="InterPro" id="IPR017439">
    <property type="entry name" value="Amidohydrolase"/>
</dbReference>
<gene>
    <name evidence="4" type="ORF">EDM59_14205</name>
</gene>
<feature type="binding site" evidence="2">
    <location>
        <position position="108"/>
    </location>
    <ligand>
        <name>Mn(2+)</name>
        <dbReference type="ChEBI" id="CHEBI:29035"/>
        <label>2</label>
    </ligand>
</feature>
<dbReference type="SUPFAM" id="SSF55031">
    <property type="entry name" value="Bacterial exopeptidase dimerisation domain"/>
    <property type="match status" value="1"/>
</dbReference>
<keyword evidence="5" id="KW-1185">Reference proteome</keyword>
<protein>
    <submittedName>
        <fullName evidence="4">Amidohydrolase</fullName>
    </submittedName>
</protein>
<dbReference type="AlphaFoldDB" id="A0A3M8D8S6"/>
<feature type="binding site" evidence="2">
    <location>
        <position position="106"/>
    </location>
    <ligand>
        <name>Mn(2+)</name>
        <dbReference type="ChEBI" id="CHEBI:29035"/>
        <label>2</label>
    </ligand>
</feature>
<dbReference type="RefSeq" id="WP_122924205.1">
    <property type="nucleotide sequence ID" value="NZ_RHHU01000010.1"/>
</dbReference>
<dbReference type="CDD" id="cd08021">
    <property type="entry name" value="M20_Acy1_YhaA-like"/>
    <property type="match status" value="1"/>
</dbReference>
<evidence type="ECO:0000259" key="3">
    <source>
        <dbReference type="Pfam" id="PF07687"/>
    </source>
</evidence>
<dbReference type="GO" id="GO:0019877">
    <property type="term" value="P:diaminopimelate biosynthetic process"/>
    <property type="evidence" value="ECO:0007669"/>
    <property type="project" value="UniProtKB-ARBA"/>
</dbReference>
<dbReference type="FunFam" id="3.30.70.360:FF:000001">
    <property type="entry name" value="N-acetyldiaminopimelate deacetylase"/>
    <property type="match status" value="1"/>
</dbReference>
<keyword evidence="1 4" id="KW-0378">Hydrolase</keyword>
<evidence type="ECO:0000256" key="1">
    <source>
        <dbReference type="ARBA" id="ARBA00022801"/>
    </source>
</evidence>
<dbReference type="PANTHER" id="PTHR11014">
    <property type="entry name" value="PEPTIDASE M20 FAMILY MEMBER"/>
    <property type="match status" value="1"/>
</dbReference>
<organism evidence="4 5">
    <name type="scientific">Brevibacillus nitrificans</name>
    <dbReference type="NCBI Taxonomy" id="651560"/>
    <lineage>
        <taxon>Bacteria</taxon>
        <taxon>Bacillati</taxon>
        <taxon>Bacillota</taxon>
        <taxon>Bacilli</taxon>
        <taxon>Bacillales</taxon>
        <taxon>Paenibacillaceae</taxon>
        <taxon>Brevibacillus</taxon>
    </lineage>
</organism>
<dbReference type="PANTHER" id="PTHR11014:SF63">
    <property type="entry name" value="METALLOPEPTIDASE, PUTATIVE (AFU_ORTHOLOGUE AFUA_6G09600)-RELATED"/>
    <property type="match status" value="1"/>
</dbReference>
<dbReference type="Gene3D" id="3.30.70.360">
    <property type="match status" value="1"/>
</dbReference>
<evidence type="ECO:0000313" key="4">
    <source>
        <dbReference type="EMBL" id="RNB83685.1"/>
    </source>
</evidence>
<proteinExistence type="predicted"/>
<evidence type="ECO:0000313" key="5">
    <source>
        <dbReference type="Proteomes" id="UP000269573"/>
    </source>
</evidence>
<dbReference type="InterPro" id="IPR002933">
    <property type="entry name" value="Peptidase_M20"/>
</dbReference>
<feature type="binding site" evidence="2">
    <location>
        <position position="142"/>
    </location>
    <ligand>
        <name>Mn(2+)</name>
        <dbReference type="ChEBI" id="CHEBI:29035"/>
        <label>2</label>
    </ligand>
</feature>
<dbReference type="Pfam" id="PF07687">
    <property type="entry name" value="M20_dimer"/>
    <property type="match status" value="1"/>
</dbReference>
<dbReference type="Gene3D" id="3.40.630.10">
    <property type="entry name" value="Zn peptidases"/>
    <property type="match status" value="1"/>
</dbReference>
<dbReference type="GO" id="GO:0046872">
    <property type="term" value="F:metal ion binding"/>
    <property type="evidence" value="ECO:0007669"/>
    <property type="project" value="UniProtKB-KW"/>
</dbReference>
<dbReference type="PIRSF" id="PIRSF005962">
    <property type="entry name" value="Pept_M20D_amidohydro"/>
    <property type="match status" value="1"/>
</dbReference>
<evidence type="ECO:0000256" key="2">
    <source>
        <dbReference type="PIRSR" id="PIRSR005962-1"/>
    </source>
</evidence>
<feature type="binding site" evidence="2">
    <location>
        <position position="167"/>
    </location>
    <ligand>
        <name>Mn(2+)</name>
        <dbReference type="ChEBI" id="CHEBI:29035"/>
        <label>2</label>
    </ligand>
</feature>